<dbReference type="EMBL" id="FPKX01000074">
    <property type="protein sequence ID" value="SFZ99028.1"/>
    <property type="molecule type" value="Genomic_DNA"/>
</dbReference>
<keyword evidence="1" id="KW-0472">Membrane</keyword>
<proteinExistence type="predicted"/>
<keyword evidence="1" id="KW-0812">Transmembrane</keyword>
<reference evidence="2" key="1">
    <citation type="submission" date="2016-10" db="EMBL/GenBank/DDBJ databases">
        <authorList>
            <person name="de Groot N.N."/>
        </authorList>
    </citation>
    <scope>NUCLEOTIDE SEQUENCE</scope>
</reference>
<evidence type="ECO:0000256" key="1">
    <source>
        <dbReference type="SAM" id="Phobius"/>
    </source>
</evidence>
<protein>
    <submittedName>
        <fullName evidence="2">Uncharacterized protein</fullName>
    </submittedName>
</protein>
<name>A0A1W1EG89_9ZZZZ</name>
<gene>
    <name evidence="2" type="ORF">MNB_SV-5-942</name>
</gene>
<evidence type="ECO:0000313" key="2">
    <source>
        <dbReference type="EMBL" id="SFZ99028.1"/>
    </source>
</evidence>
<feature type="transmembrane region" description="Helical" evidence="1">
    <location>
        <begin position="5"/>
        <end position="23"/>
    </location>
</feature>
<dbReference type="AlphaFoldDB" id="A0A1W1EG89"/>
<organism evidence="2">
    <name type="scientific">hydrothermal vent metagenome</name>
    <dbReference type="NCBI Taxonomy" id="652676"/>
    <lineage>
        <taxon>unclassified sequences</taxon>
        <taxon>metagenomes</taxon>
        <taxon>ecological metagenomes</taxon>
    </lineage>
</organism>
<accession>A0A1W1EG89</accession>
<sequence>MIDIVLTLVFSIVMLMFMAFPAMKIVEFTESKVNIPEKWRNVLLIFTTVVLSLCVGLFIRFA</sequence>
<keyword evidence="1" id="KW-1133">Transmembrane helix</keyword>
<feature type="transmembrane region" description="Helical" evidence="1">
    <location>
        <begin position="43"/>
        <end position="61"/>
    </location>
</feature>